<dbReference type="PROSITE" id="PS01124">
    <property type="entry name" value="HTH_ARAC_FAMILY_2"/>
    <property type="match status" value="1"/>
</dbReference>
<dbReference type="Proteomes" id="UP001440612">
    <property type="component" value="Chromosome"/>
</dbReference>
<dbReference type="EMBL" id="CP150951">
    <property type="protein sequence ID" value="WZC49095.1"/>
    <property type="molecule type" value="Genomic_DNA"/>
</dbReference>
<evidence type="ECO:0000313" key="6">
    <source>
        <dbReference type="Proteomes" id="UP001440612"/>
    </source>
</evidence>
<dbReference type="Pfam" id="PF12833">
    <property type="entry name" value="HTH_18"/>
    <property type="match status" value="1"/>
</dbReference>
<dbReference type="InterPro" id="IPR011256">
    <property type="entry name" value="Reg_factor_effector_dom_sf"/>
</dbReference>
<dbReference type="PANTHER" id="PTHR40055:SF1">
    <property type="entry name" value="TRANSCRIPTIONAL REGULATOR YGIV-RELATED"/>
    <property type="match status" value="1"/>
</dbReference>
<accession>A0ABZ2V4L9</accession>
<dbReference type="InterPro" id="IPR009057">
    <property type="entry name" value="Homeodomain-like_sf"/>
</dbReference>
<keyword evidence="1" id="KW-0805">Transcription regulation</keyword>
<dbReference type="InterPro" id="IPR029442">
    <property type="entry name" value="GyrI-like"/>
</dbReference>
<organism evidence="5 6">
    <name type="scientific">Yoonia phaeophyticola</name>
    <dbReference type="NCBI Taxonomy" id="3137369"/>
    <lineage>
        <taxon>Bacteria</taxon>
        <taxon>Pseudomonadati</taxon>
        <taxon>Pseudomonadota</taxon>
        <taxon>Alphaproteobacteria</taxon>
        <taxon>Rhodobacterales</taxon>
        <taxon>Paracoccaceae</taxon>
        <taxon>Yoonia</taxon>
    </lineage>
</organism>
<feature type="domain" description="HTH araC/xylS-type" evidence="4">
    <location>
        <begin position="16"/>
        <end position="114"/>
    </location>
</feature>
<reference evidence="6" key="1">
    <citation type="submission" date="2024-04" db="EMBL/GenBank/DDBJ databases">
        <title>Phylogenomic analyses of a clade within the roseobacter group suggest taxonomic reassignments of species of the genera Aestuariivita, Citreicella, Loktanella, Nautella, Pelagibaca, Ruegeria, Thalassobius, Thiobacimonas and Tropicibacter, and the proposal o.</title>
        <authorList>
            <person name="Jeon C.O."/>
        </authorList>
    </citation>
    <scope>NUCLEOTIDE SEQUENCE [LARGE SCALE GENOMIC DNA]</scope>
    <source>
        <strain evidence="6">BS5-3</strain>
    </source>
</reference>
<dbReference type="InterPro" id="IPR050908">
    <property type="entry name" value="SmbC-like"/>
</dbReference>
<dbReference type="SMART" id="SM00342">
    <property type="entry name" value="HTH_ARAC"/>
    <property type="match status" value="1"/>
</dbReference>
<evidence type="ECO:0000256" key="2">
    <source>
        <dbReference type="ARBA" id="ARBA00023125"/>
    </source>
</evidence>
<name>A0ABZ2V4L9_9RHOB</name>
<dbReference type="SUPFAM" id="SSF55136">
    <property type="entry name" value="Probable bacterial effector-binding domain"/>
    <property type="match status" value="1"/>
</dbReference>
<evidence type="ECO:0000313" key="5">
    <source>
        <dbReference type="EMBL" id="WZC49095.1"/>
    </source>
</evidence>
<evidence type="ECO:0000256" key="1">
    <source>
        <dbReference type="ARBA" id="ARBA00023015"/>
    </source>
</evidence>
<keyword evidence="3" id="KW-0804">Transcription</keyword>
<keyword evidence="6" id="KW-1185">Reference proteome</keyword>
<evidence type="ECO:0000259" key="4">
    <source>
        <dbReference type="PROSITE" id="PS01124"/>
    </source>
</evidence>
<dbReference type="SMART" id="SM00871">
    <property type="entry name" value="AraC_E_bind"/>
    <property type="match status" value="1"/>
</dbReference>
<protein>
    <submittedName>
        <fullName evidence="5">AraC family transcriptional regulator</fullName>
    </submittedName>
</protein>
<dbReference type="SUPFAM" id="SSF46689">
    <property type="entry name" value="Homeodomain-like"/>
    <property type="match status" value="2"/>
</dbReference>
<keyword evidence="2" id="KW-0238">DNA-binding</keyword>
<dbReference type="Gene3D" id="3.20.80.10">
    <property type="entry name" value="Regulatory factor, effector binding domain"/>
    <property type="match status" value="1"/>
</dbReference>
<dbReference type="Pfam" id="PF06445">
    <property type="entry name" value="GyrI-like"/>
    <property type="match status" value="1"/>
</dbReference>
<dbReference type="InterPro" id="IPR018060">
    <property type="entry name" value="HTH_AraC"/>
</dbReference>
<dbReference type="InterPro" id="IPR020449">
    <property type="entry name" value="Tscrpt_reg_AraC-type_HTH"/>
</dbReference>
<proteinExistence type="predicted"/>
<gene>
    <name evidence="5" type="ORF">AABB29_00075</name>
</gene>
<dbReference type="InterPro" id="IPR018062">
    <property type="entry name" value="HTH_AraC-typ_CS"/>
</dbReference>
<dbReference type="PANTHER" id="PTHR40055">
    <property type="entry name" value="TRANSCRIPTIONAL REGULATOR YGIV-RELATED"/>
    <property type="match status" value="1"/>
</dbReference>
<dbReference type="Gene3D" id="1.10.10.60">
    <property type="entry name" value="Homeodomain-like"/>
    <property type="match status" value="2"/>
</dbReference>
<dbReference type="RefSeq" id="WP_341367206.1">
    <property type="nucleotide sequence ID" value="NZ_CP150951.2"/>
</dbReference>
<dbReference type="PROSITE" id="PS00041">
    <property type="entry name" value="HTH_ARAC_FAMILY_1"/>
    <property type="match status" value="1"/>
</dbReference>
<dbReference type="PRINTS" id="PR00032">
    <property type="entry name" value="HTHARAC"/>
</dbReference>
<sequence length="285" mass="31939">MAAHDRPFVRYEERLNRVLCYIYENLDEELSLDRLSDIACMSRYHWHRVFRAMTDETLSNAVRRLRLLKAANALVEGDAPVRTVAEQVGYKNLASFSRAFKLAHGVSPNEFRAQGTQINNFLKVNPIGDDIYPITVKDLKGVQAAGVPHIGPYRKIGGAFKTLGGALMANSLMDNVGELFVIYHDPPEARPESELRSHVAISTLPGFPDQLNGLEYFDVVGGKYAVLEHKGPYPTLKAAYEWLYGHWLPGSGLEPRHAPALEVYIDDPKTTPSIDLRTEIRLPLV</sequence>
<dbReference type="InterPro" id="IPR010499">
    <property type="entry name" value="AraC_E-bd"/>
</dbReference>
<evidence type="ECO:0000256" key="3">
    <source>
        <dbReference type="ARBA" id="ARBA00023163"/>
    </source>
</evidence>